<name>A0A369P592_9ACTN</name>
<dbReference type="EMBL" id="PPUT01000003">
    <property type="protein sequence ID" value="RDC46415.1"/>
    <property type="molecule type" value="Genomic_DNA"/>
</dbReference>
<comment type="caution">
    <text evidence="1">The sequence shown here is derived from an EMBL/GenBank/DDBJ whole genome shotgun (WGS) entry which is preliminary data.</text>
</comment>
<sequence>MRELPAGDDYDRLPESFVVFLCSQDPFGYDLPVYHLERRCDEVHELRLGDASHWLALNARAWEDAPGGDLLDLLRYAQTGKALGSLSRKIEAAVGRANEDREWVDKVWSVSTIVENAARRERINGRIACEEAREEGRQEGRQEGREEGSARFAALASRLIEAGRVDDLAQAASDPARRDELFRELGV</sequence>
<protein>
    <recommendedName>
        <fullName evidence="3">Rpn family recombination-promoting nuclease/putative transposase</fullName>
    </recommendedName>
</protein>
<proteinExistence type="predicted"/>
<reference evidence="1 2" key="1">
    <citation type="journal article" date="2018" name="Elife">
        <title>Discovery and characterization of a prevalent human gut bacterial enzyme sufficient for the inactivation of a family of plant toxins.</title>
        <authorList>
            <person name="Koppel N."/>
            <person name="Bisanz J.E."/>
            <person name="Pandelia M.E."/>
            <person name="Turnbaugh P.J."/>
            <person name="Balskus E.P."/>
        </authorList>
    </citation>
    <scope>NUCLEOTIDE SEQUENCE [LARGE SCALE GENOMIC DNA]</scope>
    <source>
        <strain evidence="1 2">OB21 GAM 11</strain>
    </source>
</reference>
<dbReference type="AlphaFoldDB" id="A0A369P592"/>
<organism evidence="1 2">
    <name type="scientific">Adlercreutzia equolifaciens subsp. celatus</name>
    <dbReference type="NCBI Taxonomy" id="394340"/>
    <lineage>
        <taxon>Bacteria</taxon>
        <taxon>Bacillati</taxon>
        <taxon>Actinomycetota</taxon>
        <taxon>Coriobacteriia</taxon>
        <taxon>Eggerthellales</taxon>
        <taxon>Eggerthellaceae</taxon>
        <taxon>Adlercreutzia</taxon>
    </lineage>
</organism>
<evidence type="ECO:0000313" key="1">
    <source>
        <dbReference type="EMBL" id="RDC46415.1"/>
    </source>
</evidence>
<evidence type="ECO:0000313" key="2">
    <source>
        <dbReference type="Proteomes" id="UP000253805"/>
    </source>
</evidence>
<evidence type="ECO:0008006" key="3">
    <source>
        <dbReference type="Google" id="ProtNLM"/>
    </source>
</evidence>
<accession>A0A369P592</accession>
<dbReference type="Proteomes" id="UP000253805">
    <property type="component" value="Unassembled WGS sequence"/>
</dbReference>
<dbReference type="RefSeq" id="WP_114548442.1">
    <property type="nucleotide sequence ID" value="NZ_PPUT01000003.1"/>
</dbReference>
<gene>
    <name evidence="1" type="ORF">C1850_02240</name>
</gene>